<name>A0A148KM37_9ALTE</name>
<feature type="domain" description="Cytochrome b561 bacterial/Ni-hydrogenase" evidence="14">
    <location>
        <begin position="9"/>
        <end position="176"/>
    </location>
</feature>
<evidence type="ECO:0000256" key="2">
    <source>
        <dbReference type="ARBA" id="ARBA00004651"/>
    </source>
</evidence>
<reference evidence="16" key="1">
    <citation type="submission" date="2016-02" db="EMBL/GenBank/DDBJ databases">
        <authorList>
            <person name="Schultz-Johansen M."/>
            <person name="Glaring M.A."/>
            <person name="Bech P.K."/>
            <person name="Stougaard P."/>
        </authorList>
    </citation>
    <scope>NUCLEOTIDE SEQUENCE [LARGE SCALE GENOMIC DNA]</scope>
    <source>
        <strain evidence="16">S66</strain>
    </source>
</reference>
<accession>A0A148KM37</accession>
<dbReference type="GO" id="GO:0020037">
    <property type="term" value="F:heme binding"/>
    <property type="evidence" value="ECO:0007669"/>
    <property type="project" value="TreeGrafter"/>
</dbReference>
<feature type="transmembrane region" description="Helical" evidence="13">
    <location>
        <begin position="89"/>
        <end position="108"/>
    </location>
</feature>
<comment type="subcellular location">
    <subcellularLocation>
        <location evidence="2">Cell membrane</location>
        <topology evidence="2">Multi-pass membrane protein</topology>
    </subcellularLocation>
</comment>
<dbReference type="OrthoDB" id="9793784at2"/>
<evidence type="ECO:0000256" key="7">
    <source>
        <dbReference type="ARBA" id="ARBA00022723"/>
    </source>
</evidence>
<evidence type="ECO:0000256" key="11">
    <source>
        <dbReference type="ARBA" id="ARBA00023136"/>
    </source>
</evidence>
<dbReference type="GO" id="GO:0022904">
    <property type="term" value="P:respiratory electron transport chain"/>
    <property type="evidence" value="ECO:0007669"/>
    <property type="project" value="InterPro"/>
</dbReference>
<keyword evidence="4" id="KW-1003">Cell membrane</keyword>
<dbReference type="GO" id="GO:0009055">
    <property type="term" value="F:electron transfer activity"/>
    <property type="evidence" value="ECO:0007669"/>
    <property type="project" value="InterPro"/>
</dbReference>
<proteinExistence type="inferred from homology"/>
<evidence type="ECO:0000256" key="13">
    <source>
        <dbReference type="SAM" id="Phobius"/>
    </source>
</evidence>
<protein>
    <submittedName>
        <fullName evidence="15">Cytochrome B</fullName>
    </submittedName>
</protein>
<dbReference type="GO" id="GO:0005886">
    <property type="term" value="C:plasma membrane"/>
    <property type="evidence" value="ECO:0007669"/>
    <property type="project" value="UniProtKB-SubCell"/>
</dbReference>
<keyword evidence="3" id="KW-0813">Transport</keyword>
<evidence type="ECO:0000256" key="12">
    <source>
        <dbReference type="ARBA" id="ARBA00037975"/>
    </source>
</evidence>
<keyword evidence="5" id="KW-0349">Heme</keyword>
<organism evidence="15 16">
    <name type="scientific">Paraglaciecola hydrolytica</name>
    <dbReference type="NCBI Taxonomy" id="1799789"/>
    <lineage>
        <taxon>Bacteria</taxon>
        <taxon>Pseudomonadati</taxon>
        <taxon>Pseudomonadota</taxon>
        <taxon>Gammaproteobacteria</taxon>
        <taxon>Alteromonadales</taxon>
        <taxon>Alteromonadaceae</taxon>
        <taxon>Paraglaciecola</taxon>
    </lineage>
</organism>
<dbReference type="SUPFAM" id="SSF81342">
    <property type="entry name" value="Transmembrane di-heme cytochromes"/>
    <property type="match status" value="1"/>
</dbReference>
<comment type="cofactor">
    <cofactor evidence="1">
        <name>heme b</name>
        <dbReference type="ChEBI" id="CHEBI:60344"/>
    </cofactor>
</comment>
<evidence type="ECO:0000256" key="6">
    <source>
        <dbReference type="ARBA" id="ARBA00022692"/>
    </source>
</evidence>
<dbReference type="Pfam" id="PF01292">
    <property type="entry name" value="Ni_hydr_CYTB"/>
    <property type="match status" value="1"/>
</dbReference>
<keyword evidence="6 13" id="KW-0812">Transmembrane</keyword>
<evidence type="ECO:0000256" key="9">
    <source>
        <dbReference type="ARBA" id="ARBA00022989"/>
    </source>
</evidence>
<evidence type="ECO:0000256" key="8">
    <source>
        <dbReference type="ARBA" id="ARBA00022982"/>
    </source>
</evidence>
<feature type="transmembrane region" description="Helical" evidence="13">
    <location>
        <begin position="12"/>
        <end position="35"/>
    </location>
</feature>
<evidence type="ECO:0000256" key="4">
    <source>
        <dbReference type="ARBA" id="ARBA00022475"/>
    </source>
</evidence>
<feature type="transmembrane region" description="Helical" evidence="13">
    <location>
        <begin position="50"/>
        <end position="68"/>
    </location>
</feature>
<feature type="transmembrane region" description="Helical" evidence="13">
    <location>
        <begin position="144"/>
        <end position="165"/>
    </location>
</feature>
<evidence type="ECO:0000313" key="15">
    <source>
        <dbReference type="EMBL" id="KXI27308.1"/>
    </source>
</evidence>
<keyword evidence="7" id="KW-0479">Metal-binding</keyword>
<dbReference type="STRING" id="1799789.AX660_21520"/>
<dbReference type="RefSeq" id="WP_068380541.1">
    <property type="nucleotide sequence ID" value="NZ_LSNE01000011.1"/>
</dbReference>
<evidence type="ECO:0000256" key="5">
    <source>
        <dbReference type="ARBA" id="ARBA00022617"/>
    </source>
</evidence>
<keyword evidence="10" id="KW-0408">Iron</keyword>
<gene>
    <name evidence="15" type="ORF">AX660_21520</name>
</gene>
<evidence type="ECO:0000256" key="10">
    <source>
        <dbReference type="ARBA" id="ARBA00023004"/>
    </source>
</evidence>
<sequence length="186" mass="21168">MLKDTQQSYGWLTISLHWLTTFTVLSMFALGLWMVELDYYNPWYKDAPHYHKSIGLLLAAVLILRLMWKLKQVKPAGIGKPWEQRTATVVHAFLYLGLFSLFLSGYLISTADGRGIDIFSWFTLPSLGQWFANQEDLAGDIHEWLGYALIALVAVHAGAALKHHFINKDATLKRIVKPLTPIKDPK</sequence>
<dbReference type="AlphaFoldDB" id="A0A148KM37"/>
<keyword evidence="9 13" id="KW-1133">Transmembrane helix</keyword>
<evidence type="ECO:0000259" key="14">
    <source>
        <dbReference type="Pfam" id="PF01292"/>
    </source>
</evidence>
<dbReference type="Gene3D" id="1.20.950.20">
    <property type="entry name" value="Transmembrane di-heme cytochromes, Chain C"/>
    <property type="match status" value="1"/>
</dbReference>
<dbReference type="Proteomes" id="UP000070299">
    <property type="component" value="Unassembled WGS sequence"/>
</dbReference>
<dbReference type="InterPro" id="IPR016174">
    <property type="entry name" value="Di-haem_cyt_TM"/>
</dbReference>
<evidence type="ECO:0000256" key="1">
    <source>
        <dbReference type="ARBA" id="ARBA00001970"/>
    </source>
</evidence>
<dbReference type="PANTHER" id="PTHR30529:SF1">
    <property type="entry name" value="CYTOCHROME B561 HOMOLOG 2"/>
    <property type="match status" value="1"/>
</dbReference>
<dbReference type="PANTHER" id="PTHR30529">
    <property type="entry name" value="CYTOCHROME B561"/>
    <property type="match status" value="1"/>
</dbReference>
<dbReference type="InterPro" id="IPR052168">
    <property type="entry name" value="Cytochrome_b561_oxidase"/>
</dbReference>
<dbReference type="EMBL" id="LSNE01000011">
    <property type="protein sequence ID" value="KXI27308.1"/>
    <property type="molecule type" value="Genomic_DNA"/>
</dbReference>
<comment type="similarity">
    <text evidence="12">Belongs to the cytochrome b561 family.</text>
</comment>
<keyword evidence="11 13" id="KW-0472">Membrane</keyword>
<evidence type="ECO:0000256" key="3">
    <source>
        <dbReference type="ARBA" id="ARBA00022448"/>
    </source>
</evidence>
<keyword evidence="8" id="KW-0249">Electron transport</keyword>
<dbReference type="GO" id="GO:0046872">
    <property type="term" value="F:metal ion binding"/>
    <property type="evidence" value="ECO:0007669"/>
    <property type="project" value="UniProtKB-KW"/>
</dbReference>
<dbReference type="InterPro" id="IPR011577">
    <property type="entry name" value="Cyt_b561_bac/Ni-Hgenase"/>
</dbReference>
<evidence type="ECO:0000313" key="16">
    <source>
        <dbReference type="Proteomes" id="UP000070299"/>
    </source>
</evidence>
<comment type="caution">
    <text evidence="15">The sequence shown here is derived from an EMBL/GenBank/DDBJ whole genome shotgun (WGS) entry which is preliminary data.</text>
</comment>
<keyword evidence="16" id="KW-1185">Reference proteome</keyword>